<evidence type="ECO:0000256" key="1">
    <source>
        <dbReference type="SAM" id="MobiDB-lite"/>
    </source>
</evidence>
<dbReference type="Proteomes" id="UP001526446">
    <property type="component" value="Unassembled WGS sequence"/>
</dbReference>
<comment type="caution">
    <text evidence="2">The sequence shown here is derived from an EMBL/GenBank/DDBJ whole genome shotgun (WGS) entry which is preliminary data.</text>
</comment>
<evidence type="ECO:0000313" key="3">
    <source>
        <dbReference type="Proteomes" id="UP001526446"/>
    </source>
</evidence>
<evidence type="ECO:0000313" key="2">
    <source>
        <dbReference type="EMBL" id="MCX2560547.1"/>
    </source>
</evidence>
<dbReference type="EMBL" id="JAPIUX010000002">
    <property type="protein sequence ID" value="MCX2560547.1"/>
    <property type="molecule type" value="Genomic_DNA"/>
</dbReference>
<name>A0ABT3Q5J7_9PROT</name>
<reference evidence="2 3" key="1">
    <citation type="submission" date="2022-11" db="EMBL/GenBank/DDBJ databases">
        <title>Genome sequencing of Acetobacter type strain.</title>
        <authorList>
            <person name="Heo J."/>
            <person name="Lee D."/>
            <person name="Han B.-H."/>
            <person name="Hong S.-B."/>
            <person name="Kwon S.-W."/>
        </authorList>
    </citation>
    <scope>NUCLEOTIDE SEQUENCE [LARGE SCALE GENOMIC DNA]</scope>
    <source>
        <strain evidence="2 3">KACC 21251</strain>
    </source>
</reference>
<dbReference type="RefSeq" id="WP_166120216.1">
    <property type="nucleotide sequence ID" value="NZ_JAPIUX010000002.1"/>
</dbReference>
<keyword evidence="3" id="KW-1185">Reference proteome</keyword>
<proteinExistence type="predicted"/>
<gene>
    <name evidence="2" type="ORF">OQ252_03885</name>
</gene>
<organism evidence="2 3">
    <name type="scientific">Acetobacter farinalis</name>
    <dbReference type="NCBI Taxonomy" id="1260984"/>
    <lineage>
        <taxon>Bacteria</taxon>
        <taxon>Pseudomonadati</taxon>
        <taxon>Pseudomonadota</taxon>
        <taxon>Alphaproteobacteria</taxon>
        <taxon>Acetobacterales</taxon>
        <taxon>Acetobacteraceae</taxon>
        <taxon>Acetobacter</taxon>
    </lineage>
</organism>
<accession>A0ABT3Q5J7</accession>
<dbReference type="GO" id="GO:0016740">
    <property type="term" value="F:transferase activity"/>
    <property type="evidence" value="ECO:0007669"/>
    <property type="project" value="UniProtKB-KW"/>
</dbReference>
<protein>
    <submittedName>
        <fullName evidence="2">Glycosyl transferase</fullName>
    </submittedName>
</protein>
<sequence length="319" mass="35751">MQSVSISPARITKKQVERASPPPLPTGSVCLFASYAPSGDLPVHTRFYLKNLLTCGTILHVVLSGADTIHPRTLNFCNNLGIHVWNRENGGLDFGAWQFLLEKGLAEEAPYLLFANDSVFGPFTPLPPVLDALSASQRPAWGLVASRAITPHLQSWFIGLSQSAFRTAPVQRVFSLPFQEMSRDEIIWHGELGLSVALKAGGIPLHAAWSDLDKPVSRLFPANPMHICWREMVQTGTVPFLKQELLRDNPFQVPHLNDWQTLVPAESGFNPDWIRTYLSQHPARPRSIHPTRKGRALYGFMNRLDRLKWQKGPRQGSER</sequence>
<keyword evidence="2" id="KW-0808">Transferase</keyword>
<feature type="region of interest" description="Disordered" evidence="1">
    <location>
        <begin position="1"/>
        <end position="21"/>
    </location>
</feature>